<feature type="domain" description="Fumarylacetoacetase-like C-terminal" evidence="1">
    <location>
        <begin position="97"/>
        <end position="298"/>
    </location>
</feature>
<dbReference type="GO" id="GO:0016787">
    <property type="term" value="F:hydrolase activity"/>
    <property type="evidence" value="ECO:0007669"/>
    <property type="project" value="UniProtKB-KW"/>
</dbReference>
<accession>A0ABT4NJS8</accession>
<dbReference type="PANTHER" id="PTHR43211:SF1">
    <property type="entry name" value="BLL6422 PROTEIN"/>
    <property type="match status" value="1"/>
</dbReference>
<keyword evidence="2" id="KW-0378">Hydrolase</keyword>
<evidence type="ECO:0000313" key="3">
    <source>
        <dbReference type="Proteomes" id="UP001066327"/>
    </source>
</evidence>
<gene>
    <name evidence="2" type="ORF">O4328_28685</name>
</gene>
<protein>
    <submittedName>
        <fullName evidence="2">Fumarylacetoacetate hydrolase family protein</fullName>
    </submittedName>
</protein>
<organism evidence="2 3">
    <name type="scientific">Rhodococcus opacus</name>
    <name type="common">Nocardia opaca</name>
    <dbReference type="NCBI Taxonomy" id="37919"/>
    <lineage>
        <taxon>Bacteria</taxon>
        <taxon>Bacillati</taxon>
        <taxon>Actinomycetota</taxon>
        <taxon>Actinomycetes</taxon>
        <taxon>Mycobacteriales</taxon>
        <taxon>Nocardiaceae</taxon>
        <taxon>Rhodococcus</taxon>
    </lineage>
</organism>
<dbReference type="RefSeq" id="WP_269591969.1">
    <property type="nucleotide sequence ID" value="NZ_JAPWIS010000017.1"/>
</dbReference>
<evidence type="ECO:0000313" key="2">
    <source>
        <dbReference type="EMBL" id="MCZ4587617.1"/>
    </source>
</evidence>
<keyword evidence="3" id="KW-1185">Reference proteome</keyword>
<sequence>MGALVGDDVVDLAGAAELLQPDASPADTGGFTTMVDFFAAGQDGRRQAEDLLGAVEKARVAGRALVLPDGRSVVQPVDDVRILAPIPRPRRMRDYFTYRQHADGGGLAVPPAFEAMPICYQCNVDSVIGPDDVVPWPPYTDQLDYELEIGFFVGPGGRNIRVEQADSHIAGVTLFNDVSARDIQMFEMGMTIGPSKGKDFCNVLGPVVATLDEIDEGSIELTARINGEVWSHGTTADRQFSFAEVLAWASYGEDVHTGEFLAIGTVGGGCGAELDRWLRPGDVVELEASGIGVLRNPIGHPEIPAPGAGLRSYRGAPRFTLPSS</sequence>
<dbReference type="SUPFAM" id="SSF56529">
    <property type="entry name" value="FAH"/>
    <property type="match status" value="1"/>
</dbReference>
<comment type="caution">
    <text evidence="2">The sequence shown here is derived from an EMBL/GenBank/DDBJ whole genome shotgun (WGS) entry which is preliminary data.</text>
</comment>
<dbReference type="Pfam" id="PF01557">
    <property type="entry name" value="FAA_hydrolase"/>
    <property type="match status" value="1"/>
</dbReference>
<evidence type="ECO:0000259" key="1">
    <source>
        <dbReference type="Pfam" id="PF01557"/>
    </source>
</evidence>
<proteinExistence type="predicted"/>
<dbReference type="Gene3D" id="3.90.850.10">
    <property type="entry name" value="Fumarylacetoacetase-like, C-terminal domain"/>
    <property type="match status" value="1"/>
</dbReference>
<dbReference type="InterPro" id="IPR011234">
    <property type="entry name" value="Fumarylacetoacetase-like_C"/>
</dbReference>
<reference evidence="2" key="1">
    <citation type="submission" date="2022-12" db="EMBL/GenBank/DDBJ databases">
        <authorList>
            <person name="Krivoruchko A.V."/>
            <person name="Elkin A."/>
        </authorList>
    </citation>
    <scope>NUCLEOTIDE SEQUENCE</scope>
    <source>
        <strain evidence="2">IEGM 249</strain>
    </source>
</reference>
<name>A0ABT4NJS8_RHOOP</name>
<dbReference type="InterPro" id="IPR036663">
    <property type="entry name" value="Fumarylacetoacetase_C_sf"/>
</dbReference>
<dbReference type="Proteomes" id="UP001066327">
    <property type="component" value="Unassembled WGS sequence"/>
</dbReference>
<dbReference type="PANTHER" id="PTHR43211">
    <property type="entry name" value="FUMARYLACETOACETATE HYDROLASE"/>
    <property type="match status" value="1"/>
</dbReference>
<dbReference type="EMBL" id="JAPWIS010000017">
    <property type="protein sequence ID" value="MCZ4587617.1"/>
    <property type="molecule type" value="Genomic_DNA"/>
</dbReference>